<dbReference type="Pfam" id="PF14344">
    <property type="entry name" value="DUF4397"/>
    <property type="match status" value="1"/>
</dbReference>
<reference evidence="3" key="1">
    <citation type="journal article" date="2019" name="Int. J. Syst. Evol. Microbiol.">
        <title>The Global Catalogue of Microorganisms (GCM) 10K type strain sequencing project: providing services to taxonomists for standard genome sequencing and annotation.</title>
        <authorList>
            <consortium name="The Broad Institute Genomics Platform"/>
            <consortium name="The Broad Institute Genome Sequencing Center for Infectious Disease"/>
            <person name="Wu L."/>
            <person name="Ma J."/>
        </authorList>
    </citation>
    <scope>NUCLEOTIDE SEQUENCE [LARGE SCALE GENOMIC DNA]</scope>
    <source>
        <strain evidence="3">KCTC 42456</strain>
    </source>
</reference>
<comment type="caution">
    <text evidence="2">The sequence shown here is derived from an EMBL/GenBank/DDBJ whole genome shotgun (WGS) entry which is preliminary data.</text>
</comment>
<evidence type="ECO:0000313" key="3">
    <source>
        <dbReference type="Proteomes" id="UP001597546"/>
    </source>
</evidence>
<evidence type="ECO:0000313" key="2">
    <source>
        <dbReference type="EMBL" id="MFD2731236.1"/>
    </source>
</evidence>
<accession>A0ABW5TQ70</accession>
<dbReference type="RefSeq" id="WP_379041114.1">
    <property type="nucleotide sequence ID" value="NZ_JBHSKW010000007.1"/>
</dbReference>
<evidence type="ECO:0000259" key="1">
    <source>
        <dbReference type="Pfam" id="PF14344"/>
    </source>
</evidence>
<dbReference type="EMBL" id="JBHULV010000017">
    <property type="protein sequence ID" value="MFD2731236.1"/>
    <property type="molecule type" value="Genomic_DNA"/>
</dbReference>
<protein>
    <submittedName>
        <fullName evidence="2">DUF4397 domain-containing protein</fullName>
    </submittedName>
</protein>
<keyword evidence="3" id="KW-1185">Reference proteome</keyword>
<dbReference type="InterPro" id="IPR025510">
    <property type="entry name" value="DUF4397"/>
</dbReference>
<name>A0ABW5TQ70_9SPHI</name>
<feature type="domain" description="DUF4397" evidence="1">
    <location>
        <begin position="40"/>
        <end position="156"/>
    </location>
</feature>
<organism evidence="2 3">
    <name type="scientific">Pedobacter alpinus</name>
    <dbReference type="NCBI Taxonomy" id="1590643"/>
    <lineage>
        <taxon>Bacteria</taxon>
        <taxon>Pseudomonadati</taxon>
        <taxon>Bacteroidota</taxon>
        <taxon>Sphingobacteriia</taxon>
        <taxon>Sphingobacteriales</taxon>
        <taxon>Sphingobacteriaceae</taxon>
        <taxon>Pedobacter</taxon>
    </lineage>
</organism>
<proteinExistence type="predicted"/>
<sequence>MIPKISNSSFKYLFSLLLIAVSIAFNSCKLEEVNPLSGEAKIRIINASPEANQFSFFINDTLKTGQALNYGEASPYINISAGSNSVYTKLDNSILSNTNLRLFLSNNTNYTLFLAGKASKDSLIYVSTSDNLSFGSDTTATVRFINVSPNSQNLNLVFQTSLVDSVNVISSINYRSASNYIRIKPNIYFLRIKRTGSSASLANLDGYNLQAGKVYTFWAKGLVNTTGTFALNIGSLTDN</sequence>
<gene>
    <name evidence="2" type="ORF">ACFSSE_05915</name>
</gene>
<dbReference type="Proteomes" id="UP001597546">
    <property type="component" value="Unassembled WGS sequence"/>
</dbReference>